<evidence type="ECO:0000313" key="10">
    <source>
        <dbReference type="EMBL" id="CAJ0584302.1"/>
    </source>
</evidence>
<name>A0AA36DB98_9BILA</name>
<dbReference type="FunFam" id="3.40.50.2000:FF:000021">
    <property type="entry name" value="UDP-glucuronosyltransferase"/>
    <property type="match status" value="1"/>
</dbReference>
<keyword evidence="11" id="KW-1185">Reference proteome</keyword>
<dbReference type="Pfam" id="PF00201">
    <property type="entry name" value="UDPGT"/>
    <property type="match status" value="1"/>
</dbReference>
<accession>A0AA36DB98</accession>
<comment type="subcellular location">
    <subcellularLocation>
        <location evidence="1">Membrane</location>
        <topology evidence="1">Single-pass membrane protein</topology>
    </subcellularLocation>
</comment>
<evidence type="ECO:0000256" key="8">
    <source>
        <dbReference type="SAM" id="MobiDB-lite"/>
    </source>
</evidence>
<reference evidence="10" key="1">
    <citation type="submission" date="2023-06" db="EMBL/GenBank/DDBJ databases">
        <authorList>
            <person name="Delattre M."/>
        </authorList>
    </citation>
    <scope>NUCLEOTIDE SEQUENCE</scope>
    <source>
        <strain evidence="10">AF72</strain>
    </source>
</reference>
<feature type="non-terminal residue" evidence="10">
    <location>
        <position position="684"/>
    </location>
</feature>
<dbReference type="EC" id="2.4.1.17" evidence="3"/>
<evidence type="ECO:0000256" key="6">
    <source>
        <dbReference type="ARBA" id="ARBA00022729"/>
    </source>
</evidence>
<dbReference type="GO" id="GO:0016020">
    <property type="term" value="C:membrane"/>
    <property type="evidence" value="ECO:0007669"/>
    <property type="project" value="UniProtKB-SubCell"/>
</dbReference>
<dbReference type="Gene3D" id="3.40.50.2000">
    <property type="entry name" value="Glycogen Phosphorylase B"/>
    <property type="match status" value="2"/>
</dbReference>
<dbReference type="SUPFAM" id="SSF53756">
    <property type="entry name" value="UDP-Glycosyltransferase/glycogen phosphorylase"/>
    <property type="match status" value="1"/>
</dbReference>
<keyword evidence="6 9" id="KW-0732">Signal</keyword>
<protein>
    <recommendedName>
        <fullName evidence="3">glucuronosyltransferase</fullName>
        <ecNumber evidence="3">2.4.1.17</ecNumber>
    </recommendedName>
</protein>
<comment type="catalytic activity">
    <reaction evidence="7">
        <text>glucuronate acceptor + UDP-alpha-D-glucuronate = acceptor beta-D-glucuronoside + UDP + H(+)</text>
        <dbReference type="Rhea" id="RHEA:21032"/>
        <dbReference type="ChEBI" id="CHEBI:15378"/>
        <dbReference type="ChEBI" id="CHEBI:58052"/>
        <dbReference type="ChEBI" id="CHEBI:58223"/>
        <dbReference type="ChEBI" id="CHEBI:132367"/>
        <dbReference type="ChEBI" id="CHEBI:132368"/>
        <dbReference type="EC" id="2.4.1.17"/>
    </reaction>
</comment>
<organism evidence="10 11">
    <name type="scientific">Mesorhabditis spiculigera</name>
    <dbReference type="NCBI Taxonomy" id="96644"/>
    <lineage>
        <taxon>Eukaryota</taxon>
        <taxon>Metazoa</taxon>
        <taxon>Ecdysozoa</taxon>
        <taxon>Nematoda</taxon>
        <taxon>Chromadorea</taxon>
        <taxon>Rhabditida</taxon>
        <taxon>Rhabditina</taxon>
        <taxon>Rhabditomorpha</taxon>
        <taxon>Rhabditoidea</taxon>
        <taxon>Rhabditidae</taxon>
        <taxon>Mesorhabditinae</taxon>
        <taxon>Mesorhabditis</taxon>
    </lineage>
</organism>
<evidence type="ECO:0000256" key="1">
    <source>
        <dbReference type="ARBA" id="ARBA00004167"/>
    </source>
</evidence>
<evidence type="ECO:0000256" key="7">
    <source>
        <dbReference type="ARBA" id="ARBA00047475"/>
    </source>
</evidence>
<feature type="chain" id="PRO_5041295968" description="glucuronosyltransferase" evidence="9">
    <location>
        <begin position="26"/>
        <end position="684"/>
    </location>
</feature>
<proteinExistence type="inferred from homology"/>
<comment type="similarity">
    <text evidence="2">Belongs to the UDP-glycosyltransferase family.</text>
</comment>
<dbReference type="InterPro" id="IPR050271">
    <property type="entry name" value="UDP-glycosyltransferase"/>
</dbReference>
<keyword evidence="4" id="KW-0328">Glycosyltransferase</keyword>
<feature type="region of interest" description="Disordered" evidence="8">
    <location>
        <begin position="491"/>
        <end position="521"/>
    </location>
</feature>
<feature type="signal peptide" evidence="9">
    <location>
        <begin position="1"/>
        <end position="25"/>
    </location>
</feature>
<dbReference type="PANTHER" id="PTHR48043:SF22">
    <property type="entry name" value="GLUCURONOSYLTRANSFERASE"/>
    <property type="match status" value="1"/>
</dbReference>
<evidence type="ECO:0000313" key="11">
    <source>
        <dbReference type="Proteomes" id="UP001177023"/>
    </source>
</evidence>
<evidence type="ECO:0000256" key="5">
    <source>
        <dbReference type="ARBA" id="ARBA00022679"/>
    </source>
</evidence>
<keyword evidence="5" id="KW-0808">Transferase</keyword>
<evidence type="ECO:0000256" key="3">
    <source>
        <dbReference type="ARBA" id="ARBA00012544"/>
    </source>
</evidence>
<dbReference type="EMBL" id="CATQJA010002691">
    <property type="protein sequence ID" value="CAJ0584302.1"/>
    <property type="molecule type" value="Genomic_DNA"/>
</dbReference>
<dbReference type="InterPro" id="IPR002213">
    <property type="entry name" value="UDP_glucos_trans"/>
</dbReference>
<dbReference type="GO" id="GO:0015020">
    <property type="term" value="F:glucuronosyltransferase activity"/>
    <property type="evidence" value="ECO:0007669"/>
    <property type="project" value="UniProtKB-EC"/>
</dbReference>
<feature type="compositionally biased region" description="Polar residues" evidence="8">
    <location>
        <begin position="500"/>
        <end position="509"/>
    </location>
</feature>
<comment type="caution">
    <text evidence="10">The sequence shown here is derived from an EMBL/GenBank/DDBJ whole genome shotgun (WGS) entry which is preliminary data.</text>
</comment>
<evidence type="ECO:0000256" key="4">
    <source>
        <dbReference type="ARBA" id="ARBA00022676"/>
    </source>
</evidence>
<evidence type="ECO:0000256" key="9">
    <source>
        <dbReference type="SAM" id="SignalP"/>
    </source>
</evidence>
<dbReference type="CDD" id="cd03784">
    <property type="entry name" value="GT1_Gtf-like"/>
    <property type="match status" value="1"/>
</dbReference>
<dbReference type="PANTHER" id="PTHR48043">
    <property type="entry name" value="EG:EG0003.4 PROTEIN-RELATED"/>
    <property type="match status" value="1"/>
</dbReference>
<dbReference type="AlphaFoldDB" id="A0AA36DB98"/>
<evidence type="ECO:0000256" key="2">
    <source>
        <dbReference type="ARBA" id="ARBA00009995"/>
    </source>
</evidence>
<dbReference type="Proteomes" id="UP001177023">
    <property type="component" value="Unassembled WGS sequence"/>
</dbReference>
<gene>
    <name evidence="10" type="ORF">MSPICULIGERA_LOCUS22361</name>
</gene>
<sequence>MISTPGLGLFLLLSALCLHRTPVDGLNILMYVPTLSYSHVAFNGKIAEALIERGHQVVMLHIALDDGVSVYKESTATKLRHDTGVPPGALLNTLWRNPGPFENSNPLNPLILRKFLRLSRLFLDSCIGVSKDDSILDSLANYTFDVVTVEQYDFCAFGLFKKLNVPSIVWLSATGLHAVQPNTLGIPQPNSYVPDLFGPFTDDMTLLERAQNTLLTRTTHFLFQVLSLRSINSIWRSKGVFQADRHVDEIPQSASAVIVNTVPSFDFSGPTLAHFHYIGGHTVEATPPSLNEAKIMFRNGHRIAEKRPFVLLTFGSIAKTSEMPPYLQQAFFEGFKSFPEINFIVKYEKMNETIRMEDDNVILTKWIPQISLIAHPNYKAIITHGGWSSILESLVHGKPMLLMPLFADHAKNSKVVEAKRVGLLVDKMDMDREEFVEKLGTILNDDSYAERCRQFARHIAHHSPMDDVTTINYLVERAHREAQRKNARHCPINPAITLPPNGTSSTDCQCTPPPPSHRRTSFSRIPREAIISTSDLLYLPHFISAITVFCTLVGVTVAAGGMAELKSITGDAPYQGAGNAPAMMPQPMGFWGRPRYYGRPGPMDFGDEGPMMGGGGGGVEGMERENLMLGALTVLGNLINPSADAGGAAVARGVPQRSSPIVDNSRVSLAEATGGGFYKGRGNS</sequence>